<dbReference type="InterPro" id="IPR051801">
    <property type="entry name" value="GH28_Enzymes"/>
</dbReference>
<dbReference type="PANTHER" id="PTHR31339">
    <property type="entry name" value="PECTIN LYASE-RELATED"/>
    <property type="match status" value="1"/>
</dbReference>
<keyword evidence="3 4" id="KW-0326">Glycosidase</keyword>
<evidence type="ECO:0000256" key="2">
    <source>
        <dbReference type="ARBA" id="ARBA00022801"/>
    </source>
</evidence>
<dbReference type="GO" id="GO:0005975">
    <property type="term" value="P:carbohydrate metabolic process"/>
    <property type="evidence" value="ECO:0007669"/>
    <property type="project" value="InterPro"/>
</dbReference>
<comment type="similarity">
    <text evidence="1 4">Belongs to the glycosyl hydrolase 28 family.</text>
</comment>
<dbReference type="SUPFAM" id="SSF51126">
    <property type="entry name" value="Pectin lyase-like"/>
    <property type="match status" value="1"/>
</dbReference>
<organism evidence="6 7">
    <name type="scientific">Hungatella hathewayi</name>
    <dbReference type="NCBI Taxonomy" id="154046"/>
    <lineage>
        <taxon>Bacteria</taxon>
        <taxon>Bacillati</taxon>
        <taxon>Bacillota</taxon>
        <taxon>Clostridia</taxon>
        <taxon>Lachnospirales</taxon>
        <taxon>Lachnospiraceae</taxon>
        <taxon>Hungatella</taxon>
    </lineage>
</organism>
<dbReference type="Proteomes" id="UP001055091">
    <property type="component" value="Unassembled WGS sequence"/>
</dbReference>
<dbReference type="EMBL" id="BQNJ01000002">
    <property type="protein sequence ID" value="GKH03691.1"/>
    <property type="molecule type" value="Genomic_DNA"/>
</dbReference>
<accession>A0AA37JLA3</accession>
<evidence type="ECO:0000256" key="4">
    <source>
        <dbReference type="RuleBase" id="RU361169"/>
    </source>
</evidence>
<evidence type="ECO:0000313" key="6">
    <source>
        <dbReference type="EMBL" id="GKH03691.1"/>
    </source>
</evidence>
<protein>
    <submittedName>
        <fullName evidence="6">Polygalacturonase</fullName>
    </submittedName>
</protein>
<gene>
    <name evidence="6" type="ORF">CE91St55_56720</name>
</gene>
<dbReference type="PANTHER" id="PTHR31339:SF9">
    <property type="entry name" value="PLASMIN AND FIBRONECTIN-BINDING PROTEIN A"/>
    <property type="match status" value="1"/>
</dbReference>
<dbReference type="InterPro" id="IPR000743">
    <property type="entry name" value="Glyco_hydro_28"/>
</dbReference>
<dbReference type="InterPro" id="IPR011050">
    <property type="entry name" value="Pectin_lyase_fold/virulence"/>
</dbReference>
<dbReference type="Pfam" id="PF12708">
    <property type="entry name" value="Pect-lyase_RHGA_epim"/>
    <property type="match status" value="1"/>
</dbReference>
<dbReference type="InterPro" id="IPR024535">
    <property type="entry name" value="RHGA/B-epi-like_pectate_lyase"/>
</dbReference>
<dbReference type="AlphaFoldDB" id="A0AA37JLA3"/>
<evidence type="ECO:0000256" key="1">
    <source>
        <dbReference type="ARBA" id="ARBA00008834"/>
    </source>
</evidence>
<dbReference type="RefSeq" id="WP_138312328.1">
    <property type="nucleotide sequence ID" value="NZ_BQNJ01000002.1"/>
</dbReference>
<evidence type="ECO:0000313" key="7">
    <source>
        <dbReference type="Proteomes" id="UP001055091"/>
    </source>
</evidence>
<dbReference type="Pfam" id="PF00295">
    <property type="entry name" value="Glyco_hydro_28"/>
    <property type="match status" value="1"/>
</dbReference>
<dbReference type="Gene3D" id="2.160.20.10">
    <property type="entry name" value="Single-stranded right-handed beta-helix, Pectin lyase-like"/>
    <property type="match status" value="1"/>
</dbReference>
<keyword evidence="2 4" id="KW-0378">Hydrolase</keyword>
<comment type="caution">
    <text evidence="6">The sequence shown here is derived from an EMBL/GenBank/DDBJ whole genome shotgun (WGS) entry which is preliminary data.</text>
</comment>
<name>A0AA37JLA3_9FIRM</name>
<proteinExistence type="inferred from homology"/>
<feature type="domain" description="Rhamnogalacturonase A/B/Epimerase-like pectate lyase" evidence="5">
    <location>
        <begin position="82"/>
        <end position="128"/>
    </location>
</feature>
<dbReference type="GO" id="GO:0004650">
    <property type="term" value="F:polygalacturonase activity"/>
    <property type="evidence" value="ECO:0007669"/>
    <property type="project" value="InterPro"/>
</dbReference>
<evidence type="ECO:0000256" key="3">
    <source>
        <dbReference type="ARBA" id="ARBA00023295"/>
    </source>
</evidence>
<evidence type="ECO:0000259" key="5">
    <source>
        <dbReference type="Pfam" id="PF12708"/>
    </source>
</evidence>
<sequence length="537" mass="60273">MKANVIFKTSRKFLLEWEDFGVFYTEKEYEVWLNGRYVLTSSRVIQTVSGLTPDTEYRVTLRCGGDICSEFSVRTDYEFVTLNVRRFGAKGDGIHDDTLAIQTAIASCPKDGRVYIPEGKYLVTSLFLKSDFTLDIGKNAVLLGHAEREKFGVLPGMIQSYDETGEYNLGSWEGNPLDIFTSMITGIHVSNVVITGEGTLDGCATFDDWWEDDRAKIIAFRPRMVFLNHCDHVVLHGVTIQNSPSWNLHPYFSDDLRFLDLTILNPWDSPNTDGMDPESVNGLEIAGIYFSLGDDCIALKSGKYYMGHKYKVPSQNIEVRQCCMNNGHGAVTIGSEMAAGVKHVHVKDCLFLHTDRGLRIKTRRGRGKDAVVEDICFENIRMDHVLTPFVLNSFYNCCDPDCHSDYVKCKSPLPVDERTPSVKQMVFRNIEAHNCHVAGAFLYGLPEKKVDYVEFDHVTIDYDENPEPDEPAMMDDIGLTAKMGLYINNVQKLVLNDVSISGCEGEPMIFEHIGQITGNQTMTGSTVINSGTEGERT</sequence>
<reference evidence="6" key="1">
    <citation type="submission" date="2022-01" db="EMBL/GenBank/DDBJ databases">
        <title>Novel bile acid biosynthetic pathways are enriched in the microbiome of centenarians.</title>
        <authorList>
            <person name="Sato Y."/>
            <person name="Atarashi K."/>
            <person name="Plichta R.D."/>
            <person name="Arai Y."/>
            <person name="Sasajima S."/>
            <person name="Kearney M.S."/>
            <person name="Suda W."/>
            <person name="Takeshita K."/>
            <person name="Sasaki T."/>
            <person name="Okamoto S."/>
            <person name="Skelly N.A."/>
            <person name="Okamura Y."/>
            <person name="Vlamakis H."/>
            <person name="Li Y."/>
            <person name="Tanoue T."/>
            <person name="Takei H."/>
            <person name="Nittono H."/>
            <person name="Narushima S."/>
            <person name="Irie J."/>
            <person name="Itoh H."/>
            <person name="Moriya K."/>
            <person name="Sugiura Y."/>
            <person name="Suematsu M."/>
            <person name="Moritoki N."/>
            <person name="Shibata S."/>
            <person name="Littman R.D."/>
            <person name="Fischbach A.M."/>
            <person name="Uwamino Y."/>
            <person name="Inoue T."/>
            <person name="Honda A."/>
            <person name="Hattori M."/>
            <person name="Murai T."/>
            <person name="Xavier J.R."/>
            <person name="Hirose N."/>
            <person name="Honda K."/>
        </authorList>
    </citation>
    <scope>NUCLEOTIDE SEQUENCE</scope>
    <source>
        <strain evidence="6">CE91-St55</strain>
    </source>
</reference>
<dbReference type="InterPro" id="IPR012334">
    <property type="entry name" value="Pectin_lyas_fold"/>
</dbReference>